<name>A0A1D6I895_MAIZE</name>
<dbReference type="EMBL" id="CM007650">
    <property type="protein sequence ID" value="ONM56267.1"/>
    <property type="molecule type" value="Genomic_DNA"/>
</dbReference>
<dbReference type="InParanoid" id="A0A1D6I895"/>
<sequence length="552" mass="61702">MGARHVRFRHGRSPRPFVFSEVCCVVHESSPCPGPRSRADPRVAASGAAAAAVPVPGHARTHVQRLRERIWAVARRLPMRLLAEPAEAVLHSEGTSQQCRGMGILTVLLRTAISDIMCINAMLCEVEIKYCPVFETADGHRIMDGEDEIAPSNLPGPSNQPIPTLQGTRAYNRVWAAITAAKKYGVSDTYVITALATSNRLHRRNRVRHMVTDQPLSTTLPLDKSYVDALKAIDKTINNDTTPYVFKINGVVHHRIGTLLPQRGTQPKFAQLYTYDTEHETQNRLGIFETDDGAAGQPDPEMVSSLLDMLNENNSLVKAFRCARERLEHEGDQKITLRLLGCNTRHDVQYNLPSNGEIAAIIVGDYTIGEYTYDVLVHDREYFGDDDVGSSKRKYVTMLEFVRRHMHYRLDEPNPYTCYGRLSDQIDVDVYSTIEGNMLQFIASHQSDLRSETVQGIADAIDKGFVSADSIGGRVVVPASFTGGRRYHVMNYQDAMAICRVYGPPDLFVTFTCNTKWREIADALRFEPGQQPCDRVLPHYMGRGANDPSLVL</sequence>
<dbReference type="ExpressionAtlas" id="A0A1D6I895">
    <property type="expression patterns" value="baseline"/>
</dbReference>
<feature type="domain" description="Helitron helicase-like" evidence="1">
    <location>
        <begin position="401"/>
        <end position="532"/>
    </location>
</feature>
<reference evidence="2" key="1">
    <citation type="submission" date="2015-12" db="EMBL/GenBank/DDBJ databases">
        <title>Update maize B73 reference genome by single molecule sequencing technologies.</title>
        <authorList>
            <consortium name="Maize Genome Sequencing Project"/>
            <person name="Ware D."/>
        </authorList>
    </citation>
    <scope>NUCLEOTIDE SEQUENCE [LARGE SCALE GENOMIC DNA]</scope>
    <source>
        <tissue evidence="2">Seedling</tissue>
    </source>
</reference>
<dbReference type="AlphaFoldDB" id="A0A1D6I895"/>
<evidence type="ECO:0000313" key="2">
    <source>
        <dbReference type="EMBL" id="ONM56267.1"/>
    </source>
</evidence>
<dbReference type="STRING" id="4577.A0A1D6I895"/>
<dbReference type="PANTHER" id="PTHR45786:SF74">
    <property type="entry name" value="ATP-DEPENDENT DNA HELICASE"/>
    <property type="match status" value="1"/>
</dbReference>
<evidence type="ECO:0000259" key="1">
    <source>
        <dbReference type="Pfam" id="PF14214"/>
    </source>
</evidence>
<dbReference type="InterPro" id="IPR025476">
    <property type="entry name" value="Helitron_helicase-like"/>
</dbReference>
<proteinExistence type="predicted"/>
<organism evidence="2">
    <name type="scientific">Zea mays</name>
    <name type="common">Maize</name>
    <dbReference type="NCBI Taxonomy" id="4577"/>
    <lineage>
        <taxon>Eukaryota</taxon>
        <taxon>Viridiplantae</taxon>
        <taxon>Streptophyta</taxon>
        <taxon>Embryophyta</taxon>
        <taxon>Tracheophyta</taxon>
        <taxon>Spermatophyta</taxon>
        <taxon>Magnoliopsida</taxon>
        <taxon>Liliopsida</taxon>
        <taxon>Poales</taxon>
        <taxon>Poaceae</taxon>
        <taxon>PACMAD clade</taxon>
        <taxon>Panicoideae</taxon>
        <taxon>Andropogonodae</taxon>
        <taxon>Andropogoneae</taxon>
        <taxon>Tripsacinae</taxon>
        <taxon>Zea</taxon>
    </lineage>
</organism>
<dbReference type="PANTHER" id="PTHR45786">
    <property type="entry name" value="DNA BINDING PROTEIN-LIKE"/>
    <property type="match status" value="1"/>
</dbReference>
<accession>A0A1D6I895</accession>
<gene>
    <name evidence="2" type="ORF">ZEAMMB73_Zm00001d021082</name>
</gene>
<dbReference type="Pfam" id="PF14214">
    <property type="entry name" value="Helitron_like_N"/>
    <property type="match status" value="1"/>
</dbReference>
<protein>
    <recommendedName>
        <fullName evidence="1">Helitron helicase-like domain-containing protein</fullName>
    </recommendedName>
</protein>